<name>A0A1Q9LKF7_9PSEU</name>
<keyword evidence="1" id="KW-0547">Nucleotide-binding</keyword>
<reference evidence="4 5" key="1">
    <citation type="submission" date="2016-10" db="EMBL/GenBank/DDBJ databases">
        <title>The Draft Genome Sequence of Actinokineospora bangkokensis 44EHWT reveals the biosynthetic pathway of antifungal compounds Thailandins with unusual extender unit butylmalonyl-CoA.</title>
        <authorList>
            <person name="Greule A."/>
            <person name="Intra B."/>
            <person name="Flemming S."/>
            <person name="Rommel M.G."/>
            <person name="Panbangred W."/>
            <person name="Bechthold A."/>
        </authorList>
    </citation>
    <scope>NUCLEOTIDE SEQUENCE [LARGE SCALE GENOMIC DNA]</scope>
    <source>
        <strain evidence="4 5">44EHW</strain>
    </source>
</reference>
<dbReference type="GO" id="GO:0051537">
    <property type="term" value="F:2 iron, 2 sulfur cluster binding"/>
    <property type="evidence" value="ECO:0007669"/>
    <property type="project" value="InterPro"/>
</dbReference>
<dbReference type="InterPro" id="IPR003593">
    <property type="entry name" value="AAA+_ATPase"/>
</dbReference>
<dbReference type="GO" id="GO:0005886">
    <property type="term" value="C:plasma membrane"/>
    <property type="evidence" value="ECO:0007669"/>
    <property type="project" value="TreeGrafter"/>
</dbReference>
<dbReference type="GO" id="GO:0022857">
    <property type="term" value="F:transmembrane transporter activity"/>
    <property type="evidence" value="ECO:0007669"/>
    <property type="project" value="TreeGrafter"/>
</dbReference>
<proteinExistence type="predicted"/>
<evidence type="ECO:0000256" key="1">
    <source>
        <dbReference type="ARBA" id="ARBA00022741"/>
    </source>
</evidence>
<evidence type="ECO:0000256" key="2">
    <source>
        <dbReference type="ARBA" id="ARBA00022840"/>
    </source>
</evidence>
<dbReference type="STRING" id="1193682.BJP25_20790"/>
<dbReference type="PANTHER" id="PTHR24220">
    <property type="entry name" value="IMPORT ATP-BINDING PROTEIN"/>
    <property type="match status" value="1"/>
</dbReference>
<gene>
    <name evidence="4" type="ORF">BJP25_20790</name>
</gene>
<dbReference type="Pfam" id="PF11575">
    <property type="entry name" value="FhuF_C"/>
    <property type="match status" value="1"/>
</dbReference>
<dbReference type="GO" id="GO:0016887">
    <property type="term" value="F:ATP hydrolysis activity"/>
    <property type="evidence" value="ECO:0007669"/>
    <property type="project" value="InterPro"/>
</dbReference>
<dbReference type="Proteomes" id="UP000186040">
    <property type="component" value="Unassembled WGS sequence"/>
</dbReference>
<accession>A0A1Q9LKF7</accession>
<dbReference type="InterPro" id="IPR015854">
    <property type="entry name" value="ABC_transpr_LolD-like"/>
</dbReference>
<evidence type="ECO:0000313" key="5">
    <source>
        <dbReference type="Proteomes" id="UP000186040"/>
    </source>
</evidence>
<dbReference type="GO" id="GO:0005524">
    <property type="term" value="F:ATP binding"/>
    <property type="evidence" value="ECO:0007669"/>
    <property type="project" value="UniProtKB-KW"/>
</dbReference>
<dbReference type="SUPFAM" id="SSF52540">
    <property type="entry name" value="P-loop containing nucleoside triphosphate hydrolases"/>
    <property type="match status" value="1"/>
</dbReference>
<comment type="caution">
    <text evidence="4">The sequence shown here is derived from an EMBL/GenBank/DDBJ whole genome shotgun (WGS) entry which is preliminary data.</text>
</comment>
<dbReference type="Pfam" id="PF00005">
    <property type="entry name" value="ABC_tran"/>
    <property type="match status" value="1"/>
</dbReference>
<dbReference type="InterPro" id="IPR003439">
    <property type="entry name" value="ABC_transporter-like_ATP-bd"/>
</dbReference>
<dbReference type="InterPro" id="IPR024726">
    <property type="entry name" value="FhuF_C"/>
</dbReference>
<keyword evidence="2" id="KW-0067">ATP-binding</keyword>
<dbReference type="AlphaFoldDB" id="A0A1Q9LKF7"/>
<dbReference type="EMBL" id="MKQR01000016">
    <property type="protein sequence ID" value="OLR92508.1"/>
    <property type="molecule type" value="Genomic_DNA"/>
</dbReference>
<evidence type="ECO:0000259" key="3">
    <source>
        <dbReference type="SMART" id="SM00382"/>
    </source>
</evidence>
<dbReference type="PANTHER" id="PTHR24220:SF612">
    <property type="entry name" value="FE(3+) IONS IMPORT ATP-BINDING PROTEIN FBPC"/>
    <property type="match status" value="1"/>
</dbReference>
<feature type="domain" description="AAA+ ATPase" evidence="3">
    <location>
        <begin position="22"/>
        <end position="144"/>
    </location>
</feature>
<keyword evidence="5" id="KW-1185">Reference proteome</keyword>
<dbReference type="SMART" id="SM00382">
    <property type="entry name" value="AAA"/>
    <property type="match status" value="1"/>
</dbReference>
<dbReference type="Gene3D" id="3.40.50.300">
    <property type="entry name" value="P-loop containing nucleotide triphosphate hydrolases"/>
    <property type="match status" value="2"/>
</dbReference>
<organism evidence="4 5">
    <name type="scientific">Actinokineospora bangkokensis</name>
    <dbReference type="NCBI Taxonomy" id="1193682"/>
    <lineage>
        <taxon>Bacteria</taxon>
        <taxon>Bacillati</taxon>
        <taxon>Actinomycetota</taxon>
        <taxon>Actinomycetes</taxon>
        <taxon>Pseudonocardiales</taxon>
        <taxon>Pseudonocardiaceae</taxon>
        <taxon>Actinokineospora</taxon>
    </lineage>
</organism>
<dbReference type="InterPro" id="IPR027417">
    <property type="entry name" value="P-loop_NTPase"/>
</dbReference>
<evidence type="ECO:0000313" key="4">
    <source>
        <dbReference type="EMBL" id="OLR92508.1"/>
    </source>
</evidence>
<sequence>MNLSVGHGDRVVLRDRTAHARAGAVTVVLGPAGTGKSTLLGALAGLHPVLAGAVSLDGTDLTALPAAERPRRARLVTFPEAQVPPALVLVDSPETALDPHARARLADHLHGLARARNRTVLVSTRDPHLVRDLADSVWLLTQAGGLRTGTPEQLTRAGLLPHVSAGRPALAVAQRPRWHPVPTEPAEEAAAREIRVAPEEDVRRAIAEAAAGCRYLDTADEGVPLPRLTAGSAALSQLIDSAAAVVGTQERRVAASLLHFRLVAALVSLALGAPGVVPDLSRLRVRADATTTIRLSLPEPRGWRTPAALPLLTRVLRDRLHPLHDALRTTAKLPVPLMWGNVAASLAHRLAASPDPATRGLVQLPELRGALTSEGVRRSCCLHYRTSAATTCHDCPLGQRAAMDRAC</sequence>
<protein>
    <recommendedName>
        <fullName evidence="3">AAA+ ATPase domain-containing protein</fullName>
    </recommendedName>
</protein>